<organism evidence="9 10">
    <name type="scientific">Tolypocladium capitatum</name>
    <dbReference type="NCBI Taxonomy" id="45235"/>
    <lineage>
        <taxon>Eukaryota</taxon>
        <taxon>Fungi</taxon>
        <taxon>Dikarya</taxon>
        <taxon>Ascomycota</taxon>
        <taxon>Pezizomycotina</taxon>
        <taxon>Sordariomycetes</taxon>
        <taxon>Hypocreomycetidae</taxon>
        <taxon>Hypocreales</taxon>
        <taxon>Ophiocordycipitaceae</taxon>
        <taxon>Tolypocladium</taxon>
    </lineage>
</organism>
<feature type="transmembrane region" description="Helical" evidence="8">
    <location>
        <begin position="80"/>
        <end position="104"/>
    </location>
</feature>
<dbReference type="GO" id="GO:0022857">
    <property type="term" value="F:transmembrane transporter activity"/>
    <property type="evidence" value="ECO:0007669"/>
    <property type="project" value="TreeGrafter"/>
</dbReference>
<dbReference type="EMBL" id="NRSZ01001234">
    <property type="protein sequence ID" value="PNY21668.1"/>
    <property type="molecule type" value="Genomic_DNA"/>
</dbReference>
<dbReference type="AlphaFoldDB" id="A0A2K3Q2E8"/>
<keyword evidence="6 8" id="KW-0472">Membrane</keyword>
<dbReference type="PANTHER" id="PTHR23502:SF186">
    <property type="entry name" value="MAJOR FACILITATOR SUPERFAMILY (MFS) PROFILE DOMAIN-CONTAINING PROTEIN"/>
    <property type="match status" value="1"/>
</dbReference>
<feature type="transmembrane region" description="Helical" evidence="8">
    <location>
        <begin position="192"/>
        <end position="216"/>
    </location>
</feature>
<keyword evidence="2" id="KW-0813">Transport</keyword>
<feature type="transmembrane region" description="Helical" evidence="8">
    <location>
        <begin position="276"/>
        <end position="296"/>
    </location>
</feature>
<keyword evidence="3" id="KW-1003">Cell membrane</keyword>
<proteinExistence type="predicted"/>
<feature type="region of interest" description="Disordered" evidence="7">
    <location>
        <begin position="539"/>
        <end position="558"/>
    </location>
</feature>
<keyword evidence="10" id="KW-1185">Reference proteome</keyword>
<evidence type="ECO:0000256" key="3">
    <source>
        <dbReference type="ARBA" id="ARBA00022475"/>
    </source>
</evidence>
<dbReference type="STRING" id="45235.A0A2K3Q2E8"/>
<feature type="transmembrane region" description="Helical" evidence="8">
    <location>
        <begin position="366"/>
        <end position="391"/>
    </location>
</feature>
<dbReference type="PANTHER" id="PTHR23502">
    <property type="entry name" value="MAJOR FACILITATOR SUPERFAMILY"/>
    <property type="match status" value="1"/>
</dbReference>
<evidence type="ECO:0000256" key="5">
    <source>
        <dbReference type="ARBA" id="ARBA00022989"/>
    </source>
</evidence>
<evidence type="ECO:0000256" key="4">
    <source>
        <dbReference type="ARBA" id="ARBA00022692"/>
    </source>
</evidence>
<protein>
    <recommendedName>
        <fullName evidence="11">Polyamine transport protein</fullName>
    </recommendedName>
</protein>
<keyword evidence="5 8" id="KW-1133">Transmembrane helix</keyword>
<feature type="region of interest" description="Disordered" evidence="7">
    <location>
        <begin position="588"/>
        <end position="607"/>
    </location>
</feature>
<feature type="transmembrane region" description="Helical" evidence="8">
    <location>
        <begin position="403"/>
        <end position="423"/>
    </location>
</feature>
<dbReference type="SUPFAM" id="SSF103473">
    <property type="entry name" value="MFS general substrate transporter"/>
    <property type="match status" value="1"/>
</dbReference>
<evidence type="ECO:0000256" key="1">
    <source>
        <dbReference type="ARBA" id="ARBA00004651"/>
    </source>
</evidence>
<evidence type="ECO:0000256" key="7">
    <source>
        <dbReference type="SAM" id="MobiDB-lite"/>
    </source>
</evidence>
<evidence type="ECO:0000313" key="10">
    <source>
        <dbReference type="Proteomes" id="UP000236621"/>
    </source>
</evidence>
<evidence type="ECO:0008006" key="11">
    <source>
        <dbReference type="Google" id="ProtNLM"/>
    </source>
</evidence>
<dbReference type="GO" id="GO:0005886">
    <property type="term" value="C:plasma membrane"/>
    <property type="evidence" value="ECO:0007669"/>
    <property type="project" value="UniProtKB-SubCell"/>
</dbReference>
<evidence type="ECO:0000256" key="6">
    <source>
        <dbReference type="ARBA" id="ARBA00023136"/>
    </source>
</evidence>
<dbReference type="Gene3D" id="1.20.1250.20">
    <property type="entry name" value="MFS general substrate transporter like domains"/>
    <property type="match status" value="1"/>
</dbReference>
<gene>
    <name evidence="9" type="ORF">TCAP_07228</name>
</gene>
<feature type="transmembrane region" description="Helical" evidence="8">
    <location>
        <begin position="110"/>
        <end position="130"/>
    </location>
</feature>
<dbReference type="InterPro" id="IPR036259">
    <property type="entry name" value="MFS_trans_sf"/>
</dbReference>
<comment type="caution">
    <text evidence="9">The sequence shown here is derived from an EMBL/GenBank/DDBJ whole genome shotgun (WGS) entry which is preliminary data.</text>
</comment>
<feature type="transmembrane region" description="Helical" evidence="8">
    <location>
        <begin position="228"/>
        <end position="245"/>
    </location>
</feature>
<keyword evidence="4 8" id="KW-0812">Transmembrane</keyword>
<comment type="subcellular location">
    <subcellularLocation>
        <location evidence="1">Cell membrane</location>
        <topology evidence="1">Multi-pass membrane protein</topology>
    </subcellularLocation>
</comment>
<reference evidence="9 10" key="1">
    <citation type="submission" date="2017-08" db="EMBL/GenBank/DDBJ databases">
        <title>Harnessing the power of phylogenomics to disentangle the directionality and signatures of interkingdom host jumping in the parasitic fungal genus Tolypocladium.</title>
        <authorList>
            <person name="Quandt C.A."/>
            <person name="Patterson W."/>
            <person name="Spatafora J.W."/>
        </authorList>
    </citation>
    <scope>NUCLEOTIDE SEQUENCE [LARGE SCALE GENOMIC DNA]</scope>
    <source>
        <strain evidence="9 10">CBS 113982</strain>
    </source>
</reference>
<name>A0A2K3Q2E8_9HYPO</name>
<feature type="transmembrane region" description="Helical" evidence="8">
    <location>
        <begin position="302"/>
        <end position="322"/>
    </location>
</feature>
<evidence type="ECO:0000256" key="2">
    <source>
        <dbReference type="ARBA" id="ARBA00022448"/>
    </source>
</evidence>
<evidence type="ECO:0000256" key="8">
    <source>
        <dbReference type="SAM" id="Phobius"/>
    </source>
</evidence>
<evidence type="ECO:0000313" key="9">
    <source>
        <dbReference type="EMBL" id="PNY21668.1"/>
    </source>
</evidence>
<dbReference type="OrthoDB" id="10250282at2759"/>
<dbReference type="Proteomes" id="UP000236621">
    <property type="component" value="Unassembled WGS sequence"/>
</dbReference>
<sequence>MPLLFPQALAVNSQRLTNTPSWTSMLLASRALMGTSLGFASMNFHSILTDLFGASLMSANPHQEVVDDFDARRHGGGMGVWLGIWTWCWIGSLGVGFLIGACIIDNYPPAWGFYVSIMIIAVVLFLNVVCPEVRRSAFRRSVAEVRTGSDISRRVARGEIMMHRVKTGPKWAGQEVYHGVALSLEMLRQPGFAVMALYSSWIYAQVVLIIVLMGSLTSRFYKLRSPEVGLLVGSTALGAFLAIPFQKASFFSRSRQAQMDSNLATLNRKVSWSSHLARRTTFTLLLPLAGICYAAVSSGPPMHVSVPTVFATCVGFLSCLAISECNGVVMEAFDCSDLSPGMTGRQRGGDPGKNQKRTNYSSFPRVTAGFAAIHGLAFVLAAGATALGGLVTRTLGQQVSTGIVAGILLVLTVVLFLVLVRFAEVQIVPKCKSDEMDKLVEVRRRSTIRRASMPNNRQAVMDEENAWKPVMIGNPTSKKRRMNILELGGLTRWQEIRKKNKFIDAGSHLNRAAWDQGMEALDDQMSDLQRDAREFFHMGKKGSRNTRHGDQGGETADDSVDMEMVGVQGTEVSPGPSGKGRFVERECAMSQTVEEGEDDVRDTRRRR</sequence>
<accession>A0A2K3Q2E8</accession>